<dbReference type="Proteomes" id="UP000077051">
    <property type="component" value="Unassembled WGS sequence"/>
</dbReference>
<dbReference type="STRING" id="747725.A0A168HPN8"/>
<dbReference type="AlphaFoldDB" id="A0A168HPN8"/>
<dbReference type="OrthoDB" id="2290427at2759"/>
<evidence type="ECO:0000313" key="1">
    <source>
        <dbReference type="EMBL" id="OAC99034.1"/>
    </source>
</evidence>
<organism evidence="1 2">
    <name type="scientific">Mucor lusitanicus CBS 277.49</name>
    <dbReference type="NCBI Taxonomy" id="747725"/>
    <lineage>
        <taxon>Eukaryota</taxon>
        <taxon>Fungi</taxon>
        <taxon>Fungi incertae sedis</taxon>
        <taxon>Mucoromycota</taxon>
        <taxon>Mucoromycotina</taxon>
        <taxon>Mucoromycetes</taxon>
        <taxon>Mucorales</taxon>
        <taxon>Mucorineae</taxon>
        <taxon>Mucoraceae</taxon>
        <taxon>Mucor</taxon>
    </lineage>
</organism>
<name>A0A168HPN8_MUCCL</name>
<sequence length="889" mass="98541">MPSPLSADATVPSTPLRSSAAAANSSAAAATALATRPHGAAAFAAAALSNTAESPTTTTTVSASATSSMYIGQQTDEQYSYYTEEGIDYTEDTMEEREEAEEEAQQFVDLENDEEIMAASLAGIVTSLVAHKANHATEPLQVQLMDRRLSFPFTTQEQKSIELQKIFNSNHITKKAQEELLKFVNGHIANFADEQHTFLSAYRCAQVVKRKIDPIKATEVDMCPQGCYLYAQSSAILTFPRCGSNRFRDSTNQPAASHHYLPLEEQLARFLICDDNRSKLMTLSQIRAHHQNEYHSVFDGSVFNQMKAQVQEDDLFIALYMDAFQPFDRSSHSMTLVMATLYNLPISESNTSSFIRYKPENVFLIAITPGPRKPDIFSFLFPVLQSLLTLESAGMNVAVGDEVVLTAKAHLLCVAGDIVEMTTLSCTSGHTAFFGCRTCPVEGESGVNPLTNKKGGVFFPSNTLPPVREVGHFKATPTNNGLKRVSPFTVLSSFHGAFFFPIDEMHMWGQGIGKQLWAIATDDSAKYGITNPLWLDTNSRKSLGDHMESFVKTTNVYALSGEFFNIATSAGYARAVDFIEFIIHILPTTFAEILQLQYADYHAQDSPTTASTSQHDLNHCCHALVHISNICNISLKQCITEDDLEIMQTRINHWRHFLTGLWFSNKVCTINQHYMMHLPDNIRAMGPMKGYSARVLERTIGLVKPRIKSRSMPRENSVSVLKAIHAENVDKRDRSSQAAENSSNSADTRLASISKFDGKCDLAAMLQHYFGDTFDMEDGTITIVESRYSRTSGQLITATRVRGHPDPHQLVVLMENGYVICHLEAIFQHMNLTFALVEVAQSISLETGGIGRYILTGNRMPTFEIVAFNQIIAYAVLIPSLIEEGKTFS</sequence>
<reference evidence="1 2" key="1">
    <citation type="submission" date="2015-06" db="EMBL/GenBank/DDBJ databases">
        <title>Expansion of signal transduction pathways in fungi by whole-genome duplication.</title>
        <authorList>
            <consortium name="DOE Joint Genome Institute"/>
            <person name="Corrochano L.M."/>
            <person name="Kuo A."/>
            <person name="Marcet-Houben M."/>
            <person name="Polaino S."/>
            <person name="Salamov A."/>
            <person name="Villalobos J.M."/>
            <person name="Alvarez M.I."/>
            <person name="Avalos J."/>
            <person name="Benito E.P."/>
            <person name="Benoit I."/>
            <person name="Burger G."/>
            <person name="Camino L.P."/>
            <person name="Canovas D."/>
            <person name="Cerda-Olmedo E."/>
            <person name="Cheng J.-F."/>
            <person name="Dominguez A."/>
            <person name="Elias M."/>
            <person name="Eslava A.P."/>
            <person name="Glaser F."/>
            <person name="Grimwood J."/>
            <person name="Gutierrez G."/>
            <person name="Heitman J."/>
            <person name="Henrissat B."/>
            <person name="Iturriaga E.A."/>
            <person name="Lang B.F."/>
            <person name="Lavin J.L."/>
            <person name="Lee S."/>
            <person name="Li W."/>
            <person name="Lindquist E."/>
            <person name="Lopez-Garcia S."/>
            <person name="Luque E.M."/>
            <person name="Marcos A.T."/>
            <person name="Martin J."/>
            <person name="Mccluskey K."/>
            <person name="Medina H.R."/>
            <person name="Miralles-Duran A."/>
            <person name="Miyazaki A."/>
            <person name="Munoz-Torres E."/>
            <person name="Oguiza J.A."/>
            <person name="Ohm R."/>
            <person name="Olmedo M."/>
            <person name="Orejas M."/>
            <person name="Ortiz-Castellanos L."/>
            <person name="Pisabarro A.G."/>
            <person name="Rodriguez-Romero J."/>
            <person name="Ruiz-Herrera J."/>
            <person name="Ruiz-Vazquez R."/>
            <person name="Sanz C."/>
            <person name="Schackwitz W."/>
            <person name="Schmutz J."/>
            <person name="Shahriari M."/>
            <person name="Shelest E."/>
            <person name="Silva-Franco F."/>
            <person name="Soanes D."/>
            <person name="Syed K."/>
            <person name="Tagua V.G."/>
            <person name="Talbot N.J."/>
            <person name="Thon M."/>
            <person name="De Vries R.P."/>
            <person name="Wiebenga A."/>
            <person name="Yadav J.S."/>
            <person name="Braun E.L."/>
            <person name="Baker S."/>
            <person name="Garre V."/>
            <person name="Horwitz B."/>
            <person name="Torres-Martinez S."/>
            <person name="Idnurm A."/>
            <person name="Herrera-Estrella A."/>
            <person name="Gabaldon T."/>
            <person name="Grigoriev I.V."/>
        </authorList>
    </citation>
    <scope>NUCLEOTIDE SEQUENCE [LARGE SCALE GENOMIC DNA]</scope>
    <source>
        <strain evidence="1 2">CBS 277.49</strain>
    </source>
</reference>
<gene>
    <name evidence="1" type="ORF">MUCCIDRAFT_166484</name>
</gene>
<dbReference type="PANTHER" id="PTHR46579">
    <property type="entry name" value="F5/8 TYPE C DOMAIN-CONTAINING PROTEIN-RELATED"/>
    <property type="match status" value="1"/>
</dbReference>
<proteinExistence type="predicted"/>
<dbReference type="PANTHER" id="PTHR46579:SF1">
    <property type="entry name" value="F5_8 TYPE C DOMAIN-CONTAINING PROTEIN"/>
    <property type="match status" value="1"/>
</dbReference>
<accession>A0A168HPN8</accession>
<evidence type="ECO:0000313" key="2">
    <source>
        <dbReference type="Proteomes" id="UP000077051"/>
    </source>
</evidence>
<dbReference type="VEuPathDB" id="FungiDB:MUCCIDRAFT_166484"/>
<dbReference type="EMBL" id="AMYB01000008">
    <property type="protein sequence ID" value="OAC99034.1"/>
    <property type="molecule type" value="Genomic_DNA"/>
</dbReference>
<comment type="caution">
    <text evidence="1">The sequence shown here is derived from an EMBL/GenBank/DDBJ whole genome shotgun (WGS) entry which is preliminary data.</text>
</comment>
<keyword evidence="2" id="KW-1185">Reference proteome</keyword>
<protein>
    <submittedName>
        <fullName evidence="1">Uncharacterized protein</fullName>
    </submittedName>
</protein>